<keyword evidence="10" id="KW-1185">Reference proteome</keyword>
<dbReference type="OrthoDB" id="624114at2759"/>
<accession>A0A448WSK6</accession>
<dbReference type="GO" id="GO:0005743">
    <property type="term" value="C:mitochondrial inner membrane"/>
    <property type="evidence" value="ECO:0007669"/>
    <property type="project" value="UniProtKB-SubCell"/>
</dbReference>
<feature type="non-terminal residue" evidence="9">
    <location>
        <position position="1"/>
    </location>
</feature>
<dbReference type="PANTHER" id="PTHR14009:SF1">
    <property type="entry name" value="MITOCHONDRIAL PROTON_CALCIUM EXCHANGER PROTEIN"/>
    <property type="match status" value="1"/>
</dbReference>
<dbReference type="Proteomes" id="UP000784294">
    <property type="component" value="Unassembled WGS sequence"/>
</dbReference>
<name>A0A448WSK6_9PLAT</name>
<dbReference type="EMBL" id="CAAALY010040404">
    <property type="protein sequence ID" value="VEL19164.1"/>
    <property type="molecule type" value="Genomic_DNA"/>
</dbReference>
<evidence type="ECO:0000256" key="7">
    <source>
        <dbReference type="PROSITE-ProRule" id="PRU01094"/>
    </source>
</evidence>
<gene>
    <name evidence="9" type="ORF">PXEA_LOCUS12604</name>
</gene>
<dbReference type="GO" id="GO:0030003">
    <property type="term" value="P:intracellular monoatomic cation homeostasis"/>
    <property type="evidence" value="ECO:0007669"/>
    <property type="project" value="TreeGrafter"/>
</dbReference>
<evidence type="ECO:0000256" key="1">
    <source>
        <dbReference type="ARBA" id="ARBA00004434"/>
    </source>
</evidence>
<keyword evidence="5 7" id="KW-0496">Mitochondrion</keyword>
<comment type="caution">
    <text evidence="9">The sequence shown here is derived from an EMBL/GenBank/DDBJ whole genome shotgun (WGS) entry which is preliminary data.</text>
</comment>
<keyword evidence="2" id="KW-0812">Transmembrane</keyword>
<keyword evidence="6" id="KW-0472">Membrane</keyword>
<keyword evidence="3" id="KW-0999">Mitochondrion inner membrane</keyword>
<evidence type="ECO:0000313" key="9">
    <source>
        <dbReference type="EMBL" id="VEL19164.1"/>
    </source>
</evidence>
<evidence type="ECO:0000256" key="4">
    <source>
        <dbReference type="ARBA" id="ARBA00022989"/>
    </source>
</evidence>
<evidence type="ECO:0000256" key="6">
    <source>
        <dbReference type="ARBA" id="ARBA00023136"/>
    </source>
</evidence>
<reference evidence="9" key="1">
    <citation type="submission" date="2018-11" db="EMBL/GenBank/DDBJ databases">
        <authorList>
            <consortium name="Pathogen Informatics"/>
        </authorList>
    </citation>
    <scope>NUCLEOTIDE SEQUENCE</scope>
</reference>
<evidence type="ECO:0000256" key="5">
    <source>
        <dbReference type="ARBA" id="ARBA00023128"/>
    </source>
</evidence>
<dbReference type="GO" id="GO:0043022">
    <property type="term" value="F:ribosome binding"/>
    <property type="evidence" value="ECO:0007669"/>
    <property type="project" value="InterPro"/>
</dbReference>
<dbReference type="InterPro" id="IPR033122">
    <property type="entry name" value="LETM1-like_RBD"/>
</dbReference>
<organism evidence="9 10">
    <name type="scientific">Protopolystoma xenopodis</name>
    <dbReference type="NCBI Taxonomy" id="117903"/>
    <lineage>
        <taxon>Eukaryota</taxon>
        <taxon>Metazoa</taxon>
        <taxon>Spiralia</taxon>
        <taxon>Lophotrochozoa</taxon>
        <taxon>Platyhelminthes</taxon>
        <taxon>Monogenea</taxon>
        <taxon>Polyopisthocotylea</taxon>
        <taxon>Polystomatidea</taxon>
        <taxon>Polystomatidae</taxon>
        <taxon>Protopolystoma</taxon>
    </lineage>
</organism>
<protein>
    <recommendedName>
        <fullName evidence="8">Letm1 RBD domain-containing protein</fullName>
    </recommendedName>
</protein>
<evidence type="ECO:0000259" key="8">
    <source>
        <dbReference type="PROSITE" id="PS51758"/>
    </source>
</evidence>
<keyword evidence="4" id="KW-1133">Transmembrane helix</keyword>
<dbReference type="InterPro" id="IPR044202">
    <property type="entry name" value="LETM1/MDM38-like"/>
</dbReference>
<feature type="domain" description="Letm1 RBD" evidence="8">
    <location>
        <begin position="1"/>
        <end position="265"/>
    </location>
</feature>
<comment type="subcellular location">
    <subcellularLocation>
        <location evidence="1">Mitochondrion inner membrane</location>
        <topology evidence="1">Single-pass membrane protein</topology>
    </subcellularLocation>
</comment>
<evidence type="ECO:0000256" key="3">
    <source>
        <dbReference type="ARBA" id="ARBA00022792"/>
    </source>
</evidence>
<dbReference type="AlphaFoldDB" id="A0A448WSK6"/>
<dbReference type="Pfam" id="PF07766">
    <property type="entry name" value="LETM1_RBD"/>
    <property type="match status" value="1"/>
</dbReference>
<proteinExistence type="predicted"/>
<evidence type="ECO:0000256" key="2">
    <source>
        <dbReference type="ARBA" id="ARBA00022692"/>
    </source>
</evidence>
<dbReference type="PANTHER" id="PTHR14009">
    <property type="entry name" value="LEUCINE ZIPPER-EF-HAND CONTAINING TRANSMEMBRANE PROTEIN"/>
    <property type="match status" value="1"/>
</dbReference>
<dbReference type="PROSITE" id="PS51758">
    <property type="entry name" value="LETM1_RBD"/>
    <property type="match status" value="1"/>
</dbReference>
<sequence length="322" mass="35662">MAKFLQETLVKTKGSGPSPQTGLTLNQFHDLLKQVRESGRLADPKDIARFSALFEDNVTLESLDRKHLKALCSLLEVSSIGPSRLLRFQLGLRVRQLKAEDLLVRKEGVDKIPPWELQSLCRERGMRAIGMTEERLRTQLRQWLELHLEKNVPITLLLISRVMYLTETLLPDAQQLQLVIAKLPKAVSEQVVINVVEASSPDALDVHTKIEILKQEQKNIKEERKAKLAEAAEEAMIASASASKLKIHTNLELSDKAPLLKGLKDEVLANAETNESREIADSASNVAPLAGARQTILAGHEIGPGAASSLPKLKLKDELEPV</sequence>
<evidence type="ECO:0000313" key="10">
    <source>
        <dbReference type="Proteomes" id="UP000784294"/>
    </source>
</evidence>